<proteinExistence type="predicted"/>
<dbReference type="Gene3D" id="3.30.710.10">
    <property type="entry name" value="Potassium Channel Kv1.1, Chain A"/>
    <property type="match status" value="1"/>
</dbReference>
<dbReference type="PANTHER" id="PTHR24413">
    <property type="entry name" value="SPECKLE-TYPE POZ PROTEIN"/>
    <property type="match status" value="1"/>
</dbReference>
<dbReference type="InParanoid" id="A0A507B788"/>
<dbReference type="InterPro" id="IPR011333">
    <property type="entry name" value="SKP1/BTB/POZ_sf"/>
</dbReference>
<comment type="caution">
    <text evidence="2">The sequence shown here is derived from an EMBL/GenBank/DDBJ whole genome shotgun (WGS) entry which is preliminary data.</text>
</comment>
<feature type="domain" description="BTB" evidence="1">
    <location>
        <begin position="47"/>
        <end position="114"/>
    </location>
</feature>
<dbReference type="STRING" id="1093900.A0A507B788"/>
<dbReference type="PROSITE" id="PS50097">
    <property type="entry name" value="BTB"/>
    <property type="match status" value="1"/>
</dbReference>
<dbReference type="Pfam" id="PF00651">
    <property type="entry name" value="BTB"/>
    <property type="match status" value="1"/>
</dbReference>
<dbReference type="RefSeq" id="XP_030994339.1">
    <property type="nucleotide sequence ID" value="XM_031142875.1"/>
</dbReference>
<name>A0A507B788_9PEZI</name>
<dbReference type="Proteomes" id="UP000319257">
    <property type="component" value="Unassembled WGS sequence"/>
</dbReference>
<gene>
    <name evidence="2" type="ORF">E0L32_000805</name>
</gene>
<dbReference type="EMBL" id="SKBQ01000003">
    <property type="protein sequence ID" value="TPX12628.1"/>
    <property type="molecule type" value="Genomic_DNA"/>
</dbReference>
<evidence type="ECO:0000313" key="2">
    <source>
        <dbReference type="EMBL" id="TPX12628.1"/>
    </source>
</evidence>
<dbReference type="OrthoDB" id="6359816at2759"/>
<reference evidence="2 3" key="1">
    <citation type="submission" date="2019-06" db="EMBL/GenBank/DDBJ databases">
        <title>Draft genome sequence of the filamentous fungus Phialemoniopsis curvata isolated from diesel fuel.</title>
        <authorList>
            <person name="Varaljay V.A."/>
            <person name="Lyon W.J."/>
            <person name="Crouch A.L."/>
            <person name="Drake C.E."/>
            <person name="Hollomon J.M."/>
            <person name="Nadeau L.J."/>
            <person name="Nunn H.S."/>
            <person name="Stevenson B.S."/>
            <person name="Bojanowski C.L."/>
            <person name="Crookes-Goodson W.J."/>
        </authorList>
    </citation>
    <scope>NUCLEOTIDE SEQUENCE [LARGE SCALE GENOMIC DNA]</scope>
    <source>
        <strain evidence="2 3">D216</strain>
    </source>
</reference>
<dbReference type="GeneID" id="41968252"/>
<evidence type="ECO:0000313" key="3">
    <source>
        <dbReference type="Proteomes" id="UP000319257"/>
    </source>
</evidence>
<sequence>MAHSKMTDISVSPRISQSDLKYARRHLDDKCDSLLILFRLLRSGYLTDIKIICGDRKWSAHKAILGSRSQWLKNAMGGGPEQGLIDEIRIEDQDSDLVDCILVYLYTGGMSRSFSFLEITYLPH</sequence>
<dbReference type="InterPro" id="IPR000210">
    <property type="entry name" value="BTB/POZ_dom"/>
</dbReference>
<keyword evidence="3" id="KW-1185">Reference proteome</keyword>
<organism evidence="2 3">
    <name type="scientific">Thyridium curvatum</name>
    <dbReference type="NCBI Taxonomy" id="1093900"/>
    <lineage>
        <taxon>Eukaryota</taxon>
        <taxon>Fungi</taxon>
        <taxon>Dikarya</taxon>
        <taxon>Ascomycota</taxon>
        <taxon>Pezizomycotina</taxon>
        <taxon>Sordariomycetes</taxon>
        <taxon>Sordariomycetidae</taxon>
        <taxon>Thyridiales</taxon>
        <taxon>Thyridiaceae</taxon>
        <taxon>Thyridium</taxon>
    </lineage>
</organism>
<dbReference type="SUPFAM" id="SSF54695">
    <property type="entry name" value="POZ domain"/>
    <property type="match status" value="1"/>
</dbReference>
<dbReference type="CDD" id="cd18186">
    <property type="entry name" value="BTB_POZ_ZBTB_KLHL-like"/>
    <property type="match status" value="1"/>
</dbReference>
<evidence type="ECO:0000259" key="1">
    <source>
        <dbReference type="PROSITE" id="PS50097"/>
    </source>
</evidence>
<dbReference type="AlphaFoldDB" id="A0A507B788"/>
<accession>A0A507B788</accession>
<protein>
    <recommendedName>
        <fullName evidence="1">BTB domain-containing protein</fullName>
    </recommendedName>
</protein>